<dbReference type="AlphaFoldDB" id="A0A7S7SLA4"/>
<keyword evidence="3" id="KW-1185">Reference proteome</keyword>
<proteinExistence type="predicted"/>
<feature type="chain" id="PRO_5032795124" evidence="1">
    <location>
        <begin position="24"/>
        <end position="279"/>
    </location>
</feature>
<organism evidence="2 3">
    <name type="scientific">Paludibaculum fermentans</name>
    <dbReference type="NCBI Taxonomy" id="1473598"/>
    <lineage>
        <taxon>Bacteria</taxon>
        <taxon>Pseudomonadati</taxon>
        <taxon>Acidobacteriota</taxon>
        <taxon>Terriglobia</taxon>
        <taxon>Bryobacterales</taxon>
        <taxon>Bryobacteraceae</taxon>
        <taxon>Paludibaculum</taxon>
    </lineage>
</organism>
<protein>
    <submittedName>
        <fullName evidence="2">Uncharacterized protein</fullName>
    </submittedName>
</protein>
<keyword evidence="1" id="KW-0732">Signal</keyword>
<dbReference type="KEGG" id="pfer:IRI77_01235"/>
<evidence type="ECO:0000313" key="3">
    <source>
        <dbReference type="Proteomes" id="UP000593892"/>
    </source>
</evidence>
<sequence length="279" mass="28600">MSARRLIFVFTAVQALLGMLAEAAPPLTQIYDTLYKADGTPFTGSAVVSWRSFTAADASNVPTNSITVQVVGGLLRVKLVPTTNASANAYYTVRFNADGKVQFTEVWMVPPSVVPVAVKDVRMQTPSGSTAVAAAAGVVQMLDVVGLTEALSDRPTKSIAFQPNRVALIDATGEIAGVSGSPGDCVHVDGTAGACGSGGGGSVGFVDMETPAGTVNGVNTQFVLSQAPFPATSLHLFRNGILQKASVDFVLTGSGIAFLAVATPQMGDLLSASYRTAGP</sequence>
<gene>
    <name evidence="2" type="ORF">IRI77_01235</name>
</gene>
<feature type="signal peptide" evidence="1">
    <location>
        <begin position="1"/>
        <end position="23"/>
    </location>
</feature>
<dbReference type="Proteomes" id="UP000593892">
    <property type="component" value="Chromosome"/>
</dbReference>
<name>A0A7S7SLA4_PALFE</name>
<dbReference type="EMBL" id="CP063849">
    <property type="protein sequence ID" value="QOY88613.1"/>
    <property type="molecule type" value="Genomic_DNA"/>
</dbReference>
<evidence type="ECO:0000256" key="1">
    <source>
        <dbReference type="SAM" id="SignalP"/>
    </source>
</evidence>
<reference evidence="2 3" key="1">
    <citation type="submission" date="2020-10" db="EMBL/GenBank/DDBJ databases">
        <title>Complete genome sequence of Paludibaculum fermentans P105T, a facultatively anaerobic acidobacterium capable of dissimilatory Fe(III) reduction.</title>
        <authorList>
            <person name="Dedysh S.N."/>
            <person name="Beletsky A.V."/>
            <person name="Kulichevskaya I.S."/>
            <person name="Mardanov A.V."/>
            <person name="Ravin N.V."/>
        </authorList>
    </citation>
    <scope>NUCLEOTIDE SEQUENCE [LARGE SCALE GENOMIC DNA]</scope>
    <source>
        <strain evidence="2 3">P105</strain>
    </source>
</reference>
<evidence type="ECO:0000313" key="2">
    <source>
        <dbReference type="EMBL" id="QOY88613.1"/>
    </source>
</evidence>
<accession>A0A7S7SLA4</accession>
<dbReference type="RefSeq" id="WP_194450275.1">
    <property type="nucleotide sequence ID" value="NZ_CP063849.1"/>
</dbReference>